<comment type="subcellular location">
    <subcellularLocation>
        <location evidence="1">Plastid</location>
        <location evidence="1">Chloroplast inner membrane</location>
        <topology evidence="1">Multi-pass membrane protein</topology>
    </subcellularLocation>
    <subcellularLocation>
        <location evidence="7">Plastid</location>
        <location evidence="7">Chloroplast membrane</location>
        <topology evidence="7">Multi-pass membrane protein</topology>
    </subcellularLocation>
</comment>
<sequence length="170" mass="19038">MIVFRIDLISCSLKYPVSEDMILSGCSMNSGVGYMSYKPDTFGYCNSAPVHTTCVATKVALLSVSNSRGSQLKSCSSKAAGVMKRKEWPHFFRFHVIMGMLLEIVMQVVMYARMSIPPPFYWDKVDMHLFTAFTFAHVSTALECTRCSLAGMYAEVPFLCVAAYIQISYE</sequence>
<evidence type="ECO:0000313" key="8">
    <source>
        <dbReference type="EMBL" id="KAK3040463.1"/>
    </source>
</evidence>
<comment type="function">
    <text evidence="7">Involved in protein precursor import into chloroplasts.</text>
</comment>
<keyword evidence="7" id="KW-0934">Plastid</keyword>
<proteinExistence type="inferred from homology"/>
<keyword evidence="7" id="KW-0150">Chloroplast</keyword>
<dbReference type="PANTHER" id="PTHR33510:SF9">
    <property type="entry name" value="HIT-TYPE ZINC FINGER FAMILY PROTEIN-RELATED"/>
    <property type="match status" value="1"/>
</dbReference>
<evidence type="ECO:0000256" key="7">
    <source>
        <dbReference type="RuleBase" id="RU367003"/>
    </source>
</evidence>
<comment type="caution">
    <text evidence="8">The sequence shown here is derived from an EMBL/GenBank/DDBJ whole genome shotgun (WGS) entry which is preliminary data.</text>
</comment>
<dbReference type="Pfam" id="PF16166">
    <property type="entry name" value="TIC20"/>
    <property type="match status" value="1"/>
</dbReference>
<evidence type="ECO:0000256" key="3">
    <source>
        <dbReference type="ARBA" id="ARBA00022692"/>
    </source>
</evidence>
<dbReference type="GO" id="GO:0009706">
    <property type="term" value="C:chloroplast inner membrane"/>
    <property type="evidence" value="ECO:0007669"/>
    <property type="project" value="UniProtKB-SubCell"/>
</dbReference>
<dbReference type="InterPro" id="IPR005691">
    <property type="entry name" value="Tic20"/>
</dbReference>
<dbReference type="Proteomes" id="UP001188597">
    <property type="component" value="Unassembled WGS sequence"/>
</dbReference>
<evidence type="ECO:0000256" key="6">
    <source>
        <dbReference type="ARBA" id="ARBA00023136"/>
    </source>
</evidence>
<dbReference type="EMBL" id="JAVXUP010000054">
    <property type="protein sequence ID" value="KAK3040463.1"/>
    <property type="molecule type" value="Genomic_DNA"/>
</dbReference>
<protein>
    <recommendedName>
        <fullName evidence="7">Protein TIC 20</fullName>
    </recommendedName>
</protein>
<accession>A0AA88XBN3</accession>
<name>A0AA88XBN3_9ASTE</name>
<evidence type="ECO:0000256" key="4">
    <source>
        <dbReference type="ARBA" id="ARBA00022780"/>
    </source>
</evidence>
<evidence type="ECO:0000256" key="5">
    <source>
        <dbReference type="ARBA" id="ARBA00022989"/>
    </source>
</evidence>
<keyword evidence="3" id="KW-0812">Transmembrane</keyword>
<keyword evidence="9" id="KW-1185">Reference proteome</keyword>
<evidence type="ECO:0000313" key="9">
    <source>
        <dbReference type="Proteomes" id="UP001188597"/>
    </source>
</evidence>
<gene>
    <name evidence="8" type="ORF">RJ639_028712</name>
</gene>
<comment type="similarity">
    <text evidence="2 7">Belongs to the Tic20 family.</text>
</comment>
<dbReference type="AlphaFoldDB" id="A0AA88XBN3"/>
<evidence type="ECO:0000256" key="2">
    <source>
        <dbReference type="ARBA" id="ARBA00009596"/>
    </source>
</evidence>
<organism evidence="8 9">
    <name type="scientific">Escallonia herrerae</name>
    <dbReference type="NCBI Taxonomy" id="1293975"/>
    <lineage>
        <taxon>Eukaryota</taxon>
        <taxon>Viridiplantae</taxon>
        <taxon>Streptophyta</taxon>
        <taxon>Embryophyta</taxon>
        <taxon>Tracheophyta</taxon>
        <taxon>Spermatophyta</taxon>
        <taxon>Magnoliopsida</taxon>
        <taxon>eudicotyledons</taxon>
        <taxon>Gunneridae</taxon>
        <taxon>Pentapetalae</taxon>
        <taxon>asterids</taxon>
        <taxon>campanulids</taxon>
        <taxon>Escalloniales</taxon>
        <taxon>Escalloniaceae</taxon>
        <taxon>Escallonia</taxon>
    </lineage>
</organism>
<keyword evidence="6" id="KW-0472">Membrane</keyword>
<dbReference type="PANTHER" id="PTHR33510">
    <property type="entry name" value="PROTEIN TIC 20-II, CHLOROPLASTIC"/>
    <property type="match status" value="1"/>
</dbReference>
<keyword evidence="4" id="KW-1001">Plastid inner membrane</keyword>
<reference evidence="8" key="1">
    <citation type="submission" date="2022-12" db="EMBL/GenBank/DDBJ databases">
        <title>Draft genome assemblies for two species of Escallonia (Escalloniales).</title>
        <authorList>
            <person name="Chanderbali A."/>
            <person name="Dervinis C."/>
            <person name="Anghel I."/>
            <person name="Soltis D."/>
            <person name="Soltis P."/>
            <person name="Zapata F."/>
        </authorList>
    </citation>
    <scope>NUCLEOTIDE SEQUENCE</scope>
    <source>
        <strain evidence="8">UCBG64.0493</strain>
        <tissue evidence="8">Leaf</tissue>
    </source>
</reference>
<evidence type="ECO:0000256" key="1">
    <source>
        <dbReference type="ARBA" id="ARBA00004478"/>
    </source>
</evidence>
<keyword evidence="5" id="KW-1133">Transmembrane helix</keyword>